<accession>A0ABR1BGT4</accession>
<dbReference type="InterPro" id="IPR001374">
    <property type="entry name" value="R3H_dom"/>
</dbReference>
<reference evidence="4 5" key="1">
    <citation type="submission" date="2023-09" db="EMBL/GenBank/DDBJ databases">
        <title>Genomes of two closely related lineages of the louse Polyplax serrata with different host specificities.</title>
        <authorList>
            <person name="Martinu J."/>
            <person name="Tarabai H."/>
            <person name="Stefka J."/>
            <person name="Hypsa V."/>
        </authorList>
    </citation>
    <scope>NUCLEOTIDE SEQUENCE [LARGE SCALE GENOMIC DNA]</scope>
    <source>
        <strain evidence="4">98ZLc_SE</strain>
    </source>
</reference>
<evidence type="ECO:0000259" key="2">
    <source>
        <dbReference type="PROSITE" id="PS51061"/>
    </source>
</evidence>
<feature type="domain" description="R3H" evidence="2">
    <location>
        <begin position="336"/>
        <end position="400"/>
    </location>
</feature>
<dbReference type="Pfam" id="PF11952">
    <property type="entry name" value="XTBD"/>
    <property type="match status" value="1"/>
</dbReference>
<comment type="caution">
    <text evidence="4">The sequence shown here is derived from an EMBL/GenBank/DDBJ whole genome shotgun (WGS) entry which is preliminary data.</text>
</comment>
<dbReference type="Gene3D" id="3.30.1370.50">
    <property type="entry name" value="R3H-like domain"/>
    <property type="match status" value="1"/>
</dbReference>
<dbReference type="SMART" id="SM00393">
    <property type="entry name" value="R3H"/>
    <property type="match status" value="1"/>
</dbReference>
<dbReference type="InterPro" id="IPR021859">
    <property type="entry name" value="XTBD"/>
</dbReference>
<evidence type="ECO:0000313" key="5">
    <source>
        <dbReference type="Proteomes" id="UP001359485"/>
    </source>
</evidence>
<dbReference type="Proteomes" id="UP001359485">
    <property type="component" value="Unassembled WGS sequence"/>
</dbReference>
<dbReference type="PROSITE" id="PS51061">
    <property type="entry name" value="R3H"/>
    <property type="match status" value="1"/>
</dbReference>
<proteinExistence type="predicted"/>
<dbReference type="PANTHER" id="PTHR48430">
    <property type="entry name" value="PARTNER OF XRN-2 PROTEIN 1"/>
    <property type="match status" value="1"/>
</dbReference>
<dbReference type="InterPro" id="IPR036867">
    <property type="entry name" value="R3H_dom_sf"/>
</dbReference>
<dbReference type="Pfam" id="PF01424">
    <property type="entry name" value="R3H"/>
    <property type="match status" value="1"/>
</dbReference>
<dbReference type="PANTHER" id="PTHR48430:SF1">
    <property type="entry name" value="PARTNER OF XRN-2 PROTEIN 1"/>
    <property type="match status" value="1"/>
</dbReference>
<feature type="domain" description="G-patch" evidence="1">
    <location>
        <begin position="286"/>
        <end position="331"/>
    </location>
</feature>
<name>A0ABR1BGT4_POLSC</name>
<dbReference type="PROSITE" id="PS50174">
    <property type="entry name" value="G_PATCH"/>
    <property type="match status" value="1"/>
</dbReference>
<keyword evidence="5" id="KW-1185">Reference proteome</keyword>
<gene>
    <name evidence="4" type="ORF">RUM44_013063</name>
</gene>
<sequence>MSSDWDVDSYRTDHESNDHWELRKKFMLAHKDKFSEEELVCLAQVFTNIEFLGCRYPAPTMVRVAELAKGVVENFREQRKNSLKRTFIAASDAASSKIKGSSNRGHEYEPYKKIKKTNLAQDREATQAHKYCDNPTKTGSSEVSTRLPKYGGVKTFNIKTKNELDSKSSKPLGNFVLFLTPGENSINDLCRSAAINSVVPRWEFDNGVGCMKICKFYLNDVLVASRVGENMKSIKESTAVAAISKLRETYFSVQVKCKFSSDTIVSSSQINSQSCESEKLTDELGEDNVGRKLMKLMGWGGGGLGVKEQGIEEPVEAALQVQRRGLGHTENDSNFQQFRKNATEYLKKWLNNDSKNDLVFATEFSSDERKVIHEVARKFNLKSKSYGKDGNRCLVVSRKVEPWEIVETLKQTGGTSEKYELLYPTKDTKNTIS</sequence>
<dbReference type="InterPro" id="IPR000467">
    <property type="entry name" value="G_patch_dom"/>
</dbReference>
<feature type="domain" description="XRN2-binding (XTBD)" evidence="3">
    <location>
        <begin position="7"/>
        <end position="91"/>
    </location>
</feature>
<protein>
    <recommendedName>
        <fullName evidence="6">NF-kappa-B-repressing factor</fullName>
    </recommendedName>
</protein>
<evidence type="ECO:0000259" key="3">
    <source>
        <dbReference type="PROSITE" id="PS51827"/>
    </source>
</evidence>
<dbReference type="EMBL" id="JAWJWF010000001">
    <property type="protein sequence ID" value="KAK6641354.1"/>
    <property type="molecule type" value="Genomic_DNA"/>
</dbReference>
<evidence type="ECO:0008006" key="6">
    <source>
        <dbReference type="Google" id="ProtNLM"/>
    </source>
</evidence>
<dbReference type="SUPFAM" id="SSF82708">
    <property type="entry name" value="R3H domain"/>
    <property type="match status" value="1"/>
</dbReference>
<evidence type="ECO:0000259" key="1">
    <source>
        <dbReference type="PROSITE" id="PS50174"/>
    </source>
</evidence>
<evidence type="ECO:0000313" key="4">
    <source>
        <dbReference type="EMBL" id="KAK6641354.1"/>
    </source>
</evidence>
<organism evidence="4 5">
    <name type="scientific">Polyplax serrata</name>
    <name type="common">Common mouse louse</name>
    <dbReference type="NCBI Taxonomy" id="468196"/>
    <lineage>
        <taxon>Eukaryota</taxon>
        <taxon>Metazoa</taxon>
        <taxon>Ecdysozoa</taxon>
        <taxon>Arthropoda</taxon>
        <taxon>Hexapoda</taxon>
        <taxon>Insecta</taxon>
        <taxon>Pterygota</taxon>
        <taxon>Neoptera</taxon>
        <taxon>Paraneoptera</taxon>
        <taxon>Psocodea</taxon>
        <taxon>Troctomorpha</taxon>
        <taxon>Phthiraptera</taxon>
        <taxon>Anoplura</taxon>
        <taxon>Polyplacidae</taxon>
        <taxon>Polyplax</taxon>
    </lineage>
</organism>
<dbReference type="Pfam" id="PF01585">
    <property type="entry name" value="G-patch"/>
    <property type="match status" value="1"/>
</dbReference>
<dbReference type="SMART" id="SM00443">
    <property type="entry name" value="G_patch"/>
    <property type="match status" value="1"/>
</dbReference>
<dbReference type="PROSITE" id="PS51827">
    <property type="entry name" value="XTBD"/>
    <property type="match status" value="1"/>
</dbReference>